<evidence type="ECO:0000313" key="1">
    <source>
        <dbReference type="EMBL" id="TMV15644.1"/>
    </source>
</evidence>
<comment type="caution">
    <text evidence="1">The sequence shown here is derived from an EMBL/GenBank/DDBJ whole genome shotgun (WGS) entry which is preliminary data.</text>
</comment>
<organism evidence="1 2">
    <name type="scientific">Arenibacterium halophilum</name>
    <dbReference type="NCBI Taxonomy" id="2583821"/>
    <lineage>
        <taxon>Bacteria</taxon>
        <taxon>Pseudomonadati</taxon>
        <taxon>Pseudomonadota</taxon>
        <taxon>Alphaproteobacteria</taxon>
        <taxon>Rhodobacterales</taxon>
        <taxon>Paracoccaceae</taxon>
        <taxon>Arenibacterium</taxon>
    </lineage>
</organism>
<evidence type="ECO:0008006" key="3">
    <source>
        <dbReference type="Google" id="ProtNLM"/>
    </source>
</evidence>
<evidence type="ECO:0000313" key="2">
    <source>
        <dbReference type="Proteomes" id="UP001191082"/>
    </source>
</evidence>
<name>A0ABY2XF77_9RHOB</name>
<sequence>MSQVTLTNTSLASGTYTATLTNAPGDAPDVAVLFRDVPLSGVEVSPETPGVWTLRARIPEAALSDGIHVFLVIDNASGARLGDFAVIAGDGADDALRTEVELLRAELDLLKRAFRRHCVETSAR</sequence>
<reference evidence="1 2" key="1">
    <citation type="submission" date="2019-05" db="EMBL/GenBank/DDBJ databases">
        <title>Marivita sp. nov. isolated from sea sediment.</title>
        <authorList>
            <person name="Kim W."/>
        </authorList>
    </citation>
    <scope>NUCLEOTIDE SEQUENCE [LARGE SCALE GENOMIC DNA]</scope>
    <source>
        <strain evidence="1 2">CAU 1492</strain>
    </source>
</reference>
<protein>
    <recommendedName>
        <fullName evidence="3">Ig-like domain-containing protein</fullName>
    </recommendedName>
</protein>
<keyword evidence="2" id="KW-1185">Reference proteome</keyword>
<accession>A0ABY2XF77</accession>
<dbReference type="EMBL" id="VCPC01000001">
    <property type="protein sequence ID" value="TMV15644.1"/>
    <property type="molecule type" value="Genomic_DNA"/>
</dbReference>
<proteinExistence type="predicted"/>
<gene>
    <name evidence="1" type="ORF">FGK64_06755</name>
</gene>
<dbReference type="Proteomes" id="UP001191082">
    <property type="component" value="Unassembled WGS sequence"/>
</dbReference>
<dbReference type="RefSeq" id="WP_138862986.1">
    <property type="nucleotide sequence ID" value="NZ_VCPC01000001.1"/>
</dbReference>